<dbReference type="SUPFAM" id="SSF51338">
    <property type="entry name" value="Composite domain of metallo-dependent hydrolases"/>
    <property type="match status" value="1"/>
</dbReference>
<dbReference type="OrthoDB" id="9775607at2"/>
<evidence type="ECO:0000256" key="6">
    <source>
        <dbReference type="HAMAP-Rule" id="MF_01518"/>
    </source>
</evidence>
<dbReference type="PANTHER" id="PTHR11113">
    <property type="entry name" value="N-ACETYLGLUCOSAMINE-6-PHOSPHATE DEACETYLASE"/>
    <property type="match status" value="1"/>
</dbReference>
<dbReference type="KEGG" id="fpf:DCC35_08325"/>
<dbReference type="AlphaFoldDB" id="A0A4D7K1K1"/>
<dbReference type="InterPro" id="IPR006679">
    <property type="entry name" value="Adenine_deam"/>
</dbReference>
<comment type="cofactor">
    <cofactor evidence="6">
        <name>Mn(2+)</name>
        <dbReference type="ChEBI" id="CHEBI:29035"/>
    </cofactor>
</comment>
<dbReference type="Gene3D" id="3.20.20.140">
    <property type="entry name" value="Metal-dependent hydrolases"/>
    <property type="match status" value="1"/>
</dbReference>
<dbReference type="GO" id="GO:0000034">
    <property type="term" value="F:adenine deaminase activity"/>
    <property type="evidence" value="ECO:0007669"/>
    <property type="project" value="UniProtKB-UniRule"/>
</dbReference>
<dbReference type="InterPro" id="IPR032466">
    <property type="entry name" value="Metal_Hydrolase"/>
</dbReference>
<dbReference type="Pfam" id="PF01979">
    <property type="entry name" value="Amidohydro_1"/>
    <property type="match status" value="1"/>
</dbReference>
<dbReference type="CDD" id="cd01295">
    <property type="entry name" value="AdeC"/>
    <property type="match status" value="1"/>
</dbReference>
<name>A0A4D7K1K1_9BACT</name>
<organism evidence="9 10">
    <name type="scientific">Mangrovivirga cuniculi</name>
    <dbReference type="NCBI Taxonomy" id="2715131"/>
    <lineage>
        <taxon>Bacteria</taxon>
        <taxon>Pseudomonadati</taxon>
        <taxon>Bacteroidota</taxon>
        <taxon>Cytophagia</taxon>
        <taxon>Cytophagales</taxon>
        <taxon>Mangrovivirgaceae</taxon>
        <taxon>Mangrovivirga</taxon>
    </lineage>
</organism>
<keyword evidence="4 6" id="KW-0464">Manganese</keyword>
<dbReference type="Pfam" id="PF13382">
    <property type="entry name" value="Adenine_deam_C"/>
    <property type="match status" value="1"/>
</dbReference>
<dbReference type="PANTHER" id="PTHR11113:SF2">
    <property type="entry name" value="ADENINE DEAMINASE"/>
    <property type="match status" value="1"/>
</dbReference>
<evidence type="ECO:0000256" key="2">
    <source>
        <dbReference type="ARBA" id="ARBA00012782"/>
    </source>
</evidence>
<gene>
    <name evidence="6 9" type="primary">ade</name>
    <name evidence="9" type="ORF">DCC35_08325</name>
</gene>
<evidence type="ECO:0000259" key="8">
    <source>
        <dbReference type="Pfam" id="PF13382"/>
    </source>
</evidence>
<evidence type="ECO:0000313" key="10">
    <source>
        <dbReference type="Proteomes" id="UP000298616"/>
    </source>
</evidence>
<comment type="similarity">
    <text evidence="1 6">Belongs to the metallo-dependent hydrolases superfamily. Adenine deaminase family.</text>
</comment>
<proteinExistence type="inferred from homology"/>
<dbReference type="NCBIfam" id="TIGR01178">
    <property type="entry name" value="ade"/>
    <property type="match status" value="1"/>
</dbReference>
<dbReference type="InterPro" id="IPR006680">
    <property type="entry name" value="Amidohydro-rel"/>
</dbReference>
<dbReference type="Proteomes" id="UP000298616">
    <property type="component" value="Chromosome"/>
</dbReference>
<keyword evidence="10" id="KW-1185">Reference proteome</keyword>
<dbReference type="GO" id="GO:0006146">
    <property type="term" value="P:adenine catabolic process"/>
    <property type="evidence" value="ECO:0007669"/>
    <property type="project" value="InterPro"/>
</dbReference>
<dbReference type="EMBL" id="CP028923">
    <property type="protein sequence ID" value="QCK14744.1"/>
    <property type="molecule type" value="Genomic_DNA"/>
</dbReference>
<evidence type="ECO:0000256" key="5">
    <source>
        <dbReference type="ARBA" id="ARBA00047720"/>
    </source>
</evidence>
<dbReference type="SUPFAM" id="SSF51556">
    <property type="entry name" value="Metallo-dependent hydrolases"/>
    <property type="match status" value="1"/>
</dbReference>
<evidence type="ECO:0000313" key="9">
    <source>
        <dbReference type="EMBL" id="QCK14744.1"/>
    </source>
</evidence>
<evidence type="ECO:0000259" key="7">
    <source>
        <dbReference type="Pfam" id="PF01979"/>
    </source>
</evidence>
<accession>A0A4D7K1K1</accession>
<dbReference type="RefSeq" id="WP_137090331.1">
    <property type="nucleotide sequence ID" value="NZ_CP028923.1"/>
</dbReference>
<feature type="domain" description="Adenine deaminase C-terminal" evidence="8">
    <location>
        <begin position="370"/>
        <end position="534"/>
    </location>
</feature>
<evidence type="ECO:0000256" key="1">
    <source>
        <dbReference type="ARBA" id="ARBA00006773"/>
    </source>
</evidence>
<keyword evidence="3 6" id="KW-0378">Hydrolase</keyword>
<reference evidence="9 10" key="1">
    <citation type="submission" date="2018-04" db="EMBL/GenBank/DDBJ databases">
        <title>Complete genome uncultured novel isolate.</title>
        <authorList>
            <person name="Merlino G."/>
        </authorList>
    </citation>
    <scope>NUCLEOTIDE SEQUENCE [LARGE SCALE GENOMIC DNA]</scope>
    <source>
        <strain evidence="10">R1DC9</strain>
    </source>
</reference>
<dbReference type="EC" id="3.5.4.2" evidence="2 6"/>
<dbReference type="InterPro" id="IPR011059">
    <property type="entry name" value="Metal-dep_hydrolase_composite"/>
</dbReference>
<dbReference type="HAMAP" id="MF_01518">
    <property type="entry name" value="Adenine_deamin"/>
    <property type="match status" value="1"/>
</dbReference>
<evidence type="ECO:0000256" key="4">
    <source>
        <dbReference type="ARBA" id="ARBA00023211"/>
    </source>
</evidence>
<evidence type="ECO:0000256" key="3">
    <source>
        <dbReference type="ARBA" id="ARBA00022801"/>
    </source>
</evidence>
<sequence>MILSGNIINIRQQTIGFGEIKIHNDKIIDINVSAPEKKDKPYYMPGFIDSHVHIESSMLVPGRFAEIAVKHGTIATVSDPHEIANVMGEEGIRYMIDNSKSVPFKFFFGLPSCVPATPFETAGAIIDSSLTEKLIQDPDLHYLAEMMNWPGVLNRDKDVMAKIRSAQKAGKPVDGHAPGLKGNDAKKYISAGISTDHECFTLEEARDKASEGMKILIREGSAAKNFDALIPIINEYPELIMFCSDDKHPDDLMEGHINQLVIKAISLGYDFFNVLQAACLNPIDHYNLNVGKLEKGDNADFIKIKDLDSMEVLETWINGEIVQNEQKVKFKAPKSLIINNFYSYSVSESDLKIKKSDKEIPVIKAIDGSLITEKSFFHSEISEFTEKQLVNKDLCKLVVVNRYKEEIPAVCYIEGTGLKEGAFGGTVAHDSHNIIVAGTNDKDIIKVINQLMETKGGLAASGNNEIKSLPLPIAGLMTDENGSDTGIKYQNIDKFVKDMGSTLNAPFMTISFMALLVIPKIKLSDKGLFDAENFTFYNQ</sequence>
<dbReference type="InterPro" id="IPR026912">
    <property type="entry name" value="Adenine_deam_C"/>
</dbReference>
<comment type="catalytic activity">
    <reaction evidence="5 6">
        <text>adenine + H2O + H(+) = hypoxanthine + NH4(+)</text>
        <dbReference type="Rhea" id="RHEA:23688"/>
        <dbReference type="ChEBI" id="CHEBI:15377"/>
        <dbReference type="ChEBI" id="CHEBI:15378"/>
        <dbReference type="ChEBI" id="CHEBI:16708"/>
        <dbReference type="ChEBI" id="CHEBI:17368"/>
        <dbReference type="ChEBI" id="CHEBI:28938"/>
        <dbReference type="EC" id="3.5.4.2"/>
    </reaction>
</comment>
<feature type="domain" description="Amidohydrolase-related" evidence="7">
    <location>
        <begin position="43"/>
        <end position="322"/>
    </location>
</feature>
<protein>
    <recommendedName>
        <fullName evidence="2 6">Adenine deaminase</fullName>
        <shortName evidence="6">Adenase</shortName>
        <shortName evidence="6">Adenine aminase</shortName>
        <ecNumber evidence="2 6">3.5.4.2</ecNumber>
    </recommendedName>
</protein>